<name>A0ABT9EKF6_9SPHN</name>
<dbReference type="InterPro" id="IPR009874">
    <property type="entry name" value="DUF1428"/>
</dbReference>
<dbReference type="Gene3D" id="3.30.70.100">
    <property type="match status" value="1"/>
</dbReference>
<sequence>MTYISGFVTPVPTANRAAYIELCQKVGVLLKEYGALTMTEAWGVKLPDGKVTDFRRAVQATEDETVAFSWIVWPDRATADASEAKMMEDPRMHDLGMPFDGKRMIFGGFEPIYELEA</sequence>
<comment type="caution">
    <text evidence="1">The sequence shown here is derived from an EMBL/GenBank/DDBJ whole genome shotgun (WGS) entry which is preliminary data.</text>
</comment>
<keyword evidence="2" id="KW-1185">Reference proteome</keyword>
<organism evidence="1 2">
    <name type="scientific">Sphingomonas aurea</name>
    <dbReference type="NCBI Taxonomy" id="3063994"/>
    <lineage>
        <taxon>Bacteria</taxon>
        <taxon>Pseudomonadati</taxon>
        <taxon>Pseudomonadota</taxon>
        <taxon>Alphaproteobacteria</taxon>
        <taxon>Sphingomonadales</taxon>
        <taxon>Sphingomonadaceae</taxon>
        <taxon>Sphingomonas</taxon>
    </lineage>
</organism>
<dbReference type="PIRSF" id="PIRSF007028">
    <property type="entry name" value="UCP007028"/>
    <property type="match status" value="1"/>
</dbReference>
<dbReference type="RefSeq" id="WP_305173112.1">
    <property type="nucleotide sequence ID" value="NZ_JAUUDS010000003.1"/>
</dbReference>
<accession>A0ABT9EKF6</accession>
<dbReference type="Pfam" id="PF07237">
    <property type="entry name" value="DUF1428"/>
    <property type="match status" value="1"/>
</dbReference>
<dbReference type="InterPro" id="IPR011008">
    <property type="entry name" value="Dimeric_a/b-barrel"/>
</dbReference>
<dbReference type="EMBL" id="JAUUDS010000003">
    <property type="protein sequence ID" value="MDP1027411.1"/>
    <property type="molecule type" value="Genomic_DNA"/>
</dbReference>
<evidence type="ECO:0000313" key="2">
    <source>
        <dbReference type="Proteomes" id="UP001230685"/>
    </source>
</evidence>
<dbReference type="Proteomes" id="UP001230685">
    <property type="component" value="Unassembled WGS sequence"/>
</dbReference>
<evidence type="ECO:0000313" key="1">
    <source>
        <dbReference type="EMBL" id="MDP1027411.1"/>
    </source>
</evidence>
<dbReference type="SUPFAM" id="SSF54909">
    <property type="entry name" value="Dimeric alpha+beta barrel"/>
    <property type="match status" value="1"/>
</dbReference>
<protein>
    <submittedName>
        <fullName evidence="1">DUF1428 domain-containing protein</fullName>
    </submittedName>
</protein>
<gene>
    <name evidence="1" type="ORF">Q5H91_09310</name>
</gene>
<proteinExistence type="predicted"/>
<reference evidence="1 2" key="1">
    <citation type="submission" date="2023-07" db="EMBL/GenBank/DDBJ databases">
        <authorList>
            <person name="Kim M.K."/>
        </authorList>
    </citation>
    <scope>NUCLEOTIDE SEQUENCE [LARGE SCALE GENOMIC DNA]</scope>
    <source>
        <strain evidence="1 2">KR1UV-12</strain>
    </source>
</reference>